<gene>
    <name evidence="3" type="ORF">BT62DRAFT_926832</name>
</gene>
<dbReference type="EMBL" id="MU250525">
    <property type="protein sequence ID" value="KAG7451179.1"/>
    <property type="molecule type" value="Genomic_DNA"/>
</dbReference>
<feature type="signal peptide" evidence="2">
    <location>
        <begin position="1"/>
        <end position="20"/>
    </location>
</feature>
<comment type="caution">
    <text evidence="3">The sequence shown here is derived from an EMBL/GenBank/DDBJ whole genome shotgun (WGS) entry which is preliminary data.</text>
</comment>
<keyword evidence="4" id="KW-1185">Reference proteome</keyword>
<protein>
    <recommendedName>
        <fullName evidence="5">EamA family transporter</fullName>
    </recommendedName>
</protein>
<reference evidence="3" key="1">
    <citation type="submission" date="2020-11" db="EMBL/GenBank/DDBJ databases">
        <title>Adaptations for nitrogen fixation in a non-lichenized fungal sporocarp promotes dispersal by wood-feeding termites.</title>
        <authorList>
            <consortium name="DOE Joint Genome Institute"/>
            <person name="Koch R.A."/>
            <person name="Yoon G."/>
            <person name="Arayal U."/>
            <person name="Lail K."/>
            <person name="Amirebrahimi M."/>
            <person name="Labutti K."/>
            <person name="Lipzen A."/>
            <person name="Riley R."/>
            <person name="Barry K."/>
            <person name="Henrissat B."/>
            <person name="Grigoriev I.V."/>
            <person name="Herr J.R."/>
            <person name="Aime M.C."/>
        </authorList>
    </citation>
    <scope>NUCLEOTIDE SEQUENCE</scope>
    <source>
        <strain evidence="3">MCA 3950</strain>
    </source>
</reference>
<organism evidence="3 4">
    <name type="scientific">Guyanagaster necrorhizus</name>
    <dbReference type="NCBI Taxonomy" id="856835"/>
    <lineage>
        <taxon>Eukaryota</taxon>
        <taxon>Fungi</taxon>
        <taxon>Dikarya</taxon>
        <taxon>Basidiomycota</taxon>
        <taxon>Agaricomycotina</taxon>
        <taxon>Agaricomycetes</taxon>
        <taxon>Agaricomycetidae</taxon>
        <taxon>Agaricales</taxon>
        <taxon>Marasmiineae</taxon>
        <taxon>Physalacriaceae</taxon>
        <taxon>Guyanagaster</taxon>
    </lineage>
</organism>
<dbReference type="RefSeq" id="XP_043044679.1">
    <property type="nucleotide sequence ID" value="XM_043185126.1"/>
</dbReference>
<proteinExistence type="predicted"/>
<sequence>MVLAAAQLTWLFIVFGMAASSGAIFEKSHQKDKHAGIVSVALCRSSLALMVYLTLPRVYV</sequence>
<evidence type="ECO:0000313" key="3">
    <source>
        <dbReference type="EMBL" id="KAG7451179.1"/>
    </source>
</evidence>
<evidence type="ECO:0000313" key="4">
    <source>
        <dbReference type="Proteomes" id="UP000812287"/>
    </source>
</evidence>
<dbReference type="GeneID" id="66107423"/>
<accession>A0A9P7W239</accession>
<evidence type="ECO:0000256" key="2">
    <source>
        <dbReference type="SAM" id="SignalP"/>
    </source>
</evidence>
<dbReference type="Proteomes" id="UP000812287">
    <property type="component" value="Unassembled WGS sequence"/>
</dbReference>
<dbReference type="AlphaFoldDB" id="A0A9P7W239"/>
<evidence type="ECO:0000256" key="1">
    <source>
        <dbReference type="SAM" id="Phobius"/>
    </source>
</evidence>
<feature type="transmembrane region" description="Helical" evidence="1">
    <location>
        <begin position="34"/>
        <end position="55"/>
    </location>
</feature>
<keyword evidence="1" id="KW-1133">Transmembrane helix</keyword>
<evidence type="ECO:0008006" key="5">
    <source>
        <dbReference type="Google" id="ProtNLM"/>
    </source>
</evidence>
<feature type="chain" id="PRO_5040309756" description="EamA family transporter" evidence="2">
    <location>
        <begin position="21"/>
        <end position="60"/>
    </location>
</feature>
<keyword evidence="1" id="KW-0812">Transmembrane</keyword>
<name>A0A9P7W239_9AGAR</name>
<keyword evidence="2" id="KW-0732">Signal</keyword>
<keyword evidence="1" id="KW-0472">Membrane</keyword>